<keyword evidence="2" id="KW-1185">Reference proteome</keyword>
<dbReference type="AlphaFoldDB" id="A0A9W4MCC3"/>
<dbReference type="RefSeq" id="WP_205048069.1">
    <property type="nucleotide sequence ID" value="NZ_CAJVAX010000018.1"/>
</dbReference>
<evidence type="ECO:0000313" key="2">
    <source>
        <dbReference type="Proteomes" id="UP001153328"/>
    </source>
</evidence>
<protein>
    <submittedName>
        <fullName evidence="1">Uncharacterized protein</fullName>
    </submittedName>
</protein>
<dbReference type="EMBL" id="CAJVAX010000018">
    <property type="protein sequence ID" value="CAG7644920.1"/>
    <property type="molecule type" value="Genomic_DNA"/>
</dbReference>
<gene>
    <name evidence="1" type="ORF">SBRY_40023</name>
</gene>
<proteinExistence type="predicted"/>
<sequence>MTASALPVDDPVRRNLWLHFTDCSGDQGDRVVQPATPLICGPAEPDEIETSLCKVLSDVAQQRGAGRHVA</sequence>
<organism evidence="1 2">
    <name type="scientific">Actinacidiphila bryophytorum</name>
    <dbReference type="NCBI Taxonomy" id="1436133"/>
    <lineage>
        <taxon>Bacteria</taxon>
        <taxon>Bacillati</taxon>
        <taxon>Actinomycetota</taxon>
        <taxon>Actinomycetes</taxon>
        <taxon>Kitasatosporales</taxon>
        <taxon>Streptomycetaceae</taxon>
        <taxon>Actinacidiphila</taxon>
    </lineage>
</organism>
<name>A0A9W4MCC3_9ACTN</name>
<comment type="caution">
    <text evidence="1">The sequence shown here is derived from an EMBL/GenBank/DDBJ whole genome shotgun (WGS) entry which is preliminary data.</text>
</comment>
<evidence type="ECO:0000313" key="1">
    <source>
        <dbReference type="EMBL" id="CAG7644920.1"/>
    </source>
</evidence>
<reference evidence="1" key="1">
    <citation type="submission" date="2021-06" db="EMBL/GenBank/DDBJ databases">
        <authorList>
            <person name="Arsene-Ploetze F."/>
        </authorList>
    </citation>
    <scope>NUCLEOTIDE SEQUENCE</scope>
    <source>
        <strain evidence="1">SBRY1</strain>
    </source>
</reference>
<accession>A0A9W4MCC3</accession>
<dbReference type="Proteomes" id="UP001153328">
    <property type="component" value="Unassembled WGS sequence"/>
</dbReference>